<protein>
    <submittedName>
        <fullName evidence="2">Uncharacterized protein</fullName>
    </submittedName>
</protein>
<sequence>MCRDSTTPFRGPQRAQAVKEGIKLGKSWRGLLRTHRAGQRTRMCFKLRSLISKFQQYAFRPIFRRKKEIFVDPSTLIGCHTSTKGVQQSDDLHSFNTAATGSRRLCPVAAIYYSQPTTALQMPMQAYRRGGLRSQCSTGIQADREPMAIRYSANISFFAIEPDAPTVPVRLAYCFSSCEAPCLARRAVSAALSVGVLVFADELAKHRETMDKMYTVLAENMPLVLCIKIAQHVTLALALVFTLPIALGLQDRRRERDEGRAPIVSDTWQPSYAHERSHGGHTTARQGEREREEAVAALKAQAKLKRKQPGKPKFAGREKPNKRKREPAQEKAARQEEVRRARQAEQEARIVELAKEEAAGTIQHIVFDFTDVTFNAGLAIQDVLLGFESYRIMFKNLLVESRVYLWIHRPSVAALEANTGKHAKHGQTSHKFTHSMLLLDLVPLVRFQHEMCGCGSVSPYRRRLRRVSRCKITDLRFSMATVAPTAVSHLRLAAAYIGTRVIITCSLLPKREGSHRRI</sequence>
<evidence type="ECO:0000313" key="3">
    <source>
        <dbReference type="Proteomes" id="UP000076532"/>
    </source>
</evidence>
<reference evidence="2 3" key="1">
    <citation type="journal article" date="2016" name="Mol. Biol. Evol.">
        <title>Comparative Genomics of Early-Diverging Mushroom-Forming Fungi Provides Insights into the Origins of Lignocellulose Decay Capabilities.</title>
        <authorList>
            <person name="Nagy L.G."/>
            <person name="Riley R."/>
            <person name="Tritt A."/>
            <person name="Adam C."/>
            <person name="Daum C."/>
            <person name="Floudas D."/>
            <person name="Sun H."/>
            <person name="Yadav J.S."/>
            <person name="Pangilinan J."/>
            <person name="Larsson K.H."/>
            <person name="Matsuura K."/>
            <person name="Barry K."/>
            <person name="Labutti K."/>
            <person name="Kuo R."/>
            <person name="Ohm R.A."/>
            <person name="Bhattacharya S.S."/>
            <person name="Shirouzu T."/>
            <person name="Yoshinaga Y."/>
            <person name="Martin F.M."/>
            <person name="Grigoriev I.V."/>
            <person name="Hibbett D.S."/>
        </authorList>
    </citation>
    <scope>NUCLEOTIDE SEQUENCE [LARGE SCALE GENOMIC DNA]</scope>
    <source>
        <strain evidence="2 3">CBS 109695</strain>
    </source>
</reference>
<evidence type="ECO:0000256" key="1">
    <source>
        <dbReference type="SAM" id="MobiDB-lite"/>
    </source>
</evidence>
<name>A0A166TVD6_9AGAM</name>
<organism evidence="2 3">
    <name type="scientific">Athelia psychrophila</name>
    <dbReference type="NCBI Taxonomy" id="1759441"/>
    <lineage>
        <taxon>Eukaryota</taxon>
        <taxon>Fungi</taxon>
        <taxon>Dikarya</taxon>
        <taxon>Basidiomycota</taxon>
        <taxon>Agaricomycotina</taxon>
        <taxon>Agaricomycetes</taxon>
        <taxon>Agaricomycetidae</taxon>
        <taxon>Atheliales</taxon>
        <taxon>Atheliaceae</taxon>
        <taxon>Athelia</taxon>
    </lineage>
</organism>
<gene>
    <name evidence="2" type="ORF">FIBSPDRAFT_883725</name>
</gene>
<accession>A0A166TVD6</accession>
<proteinExistence type="predicted"/>
<feature type="region of interest" description="Disordered" evidence="1">
    <location>
        <begin position="254"/>
        <end position="341"/>
    </location>
</feature>
<dbReference type="AlphaFoldDB" id="A0A166TVD6"/>
<dbReference type="EMBL" id="KV417491">
    <property type="protein sequence ID" value="KZP31029.1"/>
    <property type="molecule type" value="Genomic_DNA"/>
</dbReference>
<keyword evidence="3" id="KW-1185">Reference proteome</keyword>
<evidence type="ECO:0000313" key="2">
    <source>
        <dbReference type="EMBL" id="KZP31029.1"/>
    </source>
</evidence>
<feature type="compositionally biased region" description="Basic and acidic residues" evidence="1">
    <location>
        <begin position="326"/>
        <end position="341"/>
    </location>
</feature>
<dbReference type="Proteomes" id="UP000076532">
    <property type="component" value="Unassembled WGS sequence"/>
</dbReference>